<evidence type="ECO:0000256" key="2">
    <source>
        <dbReference type="SAM" id="Phobius"/>
    </source>
</evidence>
<organism evidence="3 4">
    <name type="scientific">Caproicibacterium argilliputei</name>
    <dbReference type="NCBI Taxonomy" id="3030016"/>
    <lineage>
        <taxon>Bacteria</taxon>
        <taxon>Bacillati</taxon>
        <taxon>Bacillota</taxon>
        <taxon>Clostridia</taxon>
        <taxon>Eubacteriales</taxon>
        <taxon>Oscillospiraceae</taxon>
        <taxon>Caproicibacterium</taxon>
    </lineage>
</organism>
<gene>
    <name evidence="3" type="ORF">PXC00_02630</name>
</gene>
<keyword evidence="4" id="KW-1185">Reference proteome</keyword>
<reference evidence="4" key="3">
    <citation type="submission" date="2024-06" db="EMBL/GenBank/DDBJ databases">
        <authorList>
            <person name="Zeng C."/>
        </authorList>
    </citation>
    <scope>NUCLEOTIDE SEQUENCE [LARGE SCALE GENOMIC DNA]</scope>
    <source>
        <strain evidence="4">ZCY20-5</strain>
    </source>
</reference>
<dbReference type="EMBL" id="CP135996">
    <property type="protein sequence ID" value="WOC32789.1"/>
    <property type="molecule type" value="Genomic_DNA"/>
</dbReference>
<keyword evidence="1" id="KW-0175">Coiled coil</keyword>
<feature type="coiled-coil region" evidence="1">
    <location>
        <begin position="34"/>
        <end position="68"/>
    </location>
</feature>
<dbReference type="RefSeq" id="WP_275845696.1">
    <property type="nucleotide sequence ID" value="NZ_CP135996.1"/>
</dbReference>
<dbReference type="AlphaFoldDB" id="A0AA97DBM1"/>
<keyword evidence="2" id="KW-1133">Transmembrane helix</keyword>
<evidence type="ECO:0000313" key="3">
    <source>
        <dbReference type="EMBL" id="WOC32789.1"/>
    </source>
</evidence>
<evidence type="ECO:0000313" key="4">
    <source>
        <dbReference type="Proteomes" id="UP001300604"/>
    </source>
</evidence>
<reference evidence="3 4" key="1">
    <citation type="submission" date="2024-06" db="EMBL/GenBank/DDBJ databases">
        <title>Caproicibacterium argilliputei sp. nov, a novel caproic acid producing anaerobic bacterium isolated from pit mud.</title>
        <authorList>
            <person name="Xia S."/>
        </authorList>
    </citation>
    <scope>NUCLEOTIDE SEQUENCE [LARGE SCALE GENOMIC DNA]</scope>
    <source>
        <strain evidence="3 4">ZCY20-5</strain>
    </source>
</reference>
<sequence>METERQPETAALALQSARSAHHRLDRLEADVKDIHALAQAMAATQKEMENMKEDMGDVKKNLAVLTARPGRKWELLVNTVIASVSTGLVSAALVLFLK</sequence>
<keyword evidence="2" id="KW-0472">Membrane</keyword>
<protein>
    <submittedName>
        <fullName evidence="3">Uncharacterized protein</fullName>
    </submittedName>
</protein>
<keyword evidence="2" id="KW-0812">Transmembrane</keyword>
<dbReference type="Proteomes" id="UP001300604">
    <property type="component" value="Chromosome"/>
</dbReference>
<accession>A0AA97DBM1</accession>
<evidence type="ECO:0000256" key="1">
    <source>
        <dbReference type="SAM" id="Coils"/>
    </source>
</evidence>
<dbReference type="KEGG" id="carl:PXC00_02630"/>
<name>A0AA97DBM1_9FIRM</name>
<proteinExistence type="predicted"/>
<feature type="transmembrane region" description="Helical" evidence="2">
    <location>
        <begin position="75"/>
        <end position="97"/>
    </location>
</feature>
<reference evidence="4" key="2">
    <citation type="submission" date="2024-06" db="EMBL/GenBank/DDBJ databases">
        <title>Caproicibacterium argilliputei sp. nov, a novel caproic acid producing anaerobic bacterium isolated from pit mud.</title>
        <authorList>
            <person name="Zeng C."/>
        </authorList>
    </citation>
    <scope>NUCLEOTIDE SEQUENCE [LARGE SCALE GENOMIC DNA]</scope>
    <source>
        <strain evidence="4">ZCY20-5</strain>
    </source>
</reference>